<reference evidence="1" key="1">
    <citation type="submission" date="2022-07" db="EMBL/GenBank/DDBJ databases">
        <title>Venturia canescens Genome.</title>
        <authorList>
            <person name="Burke G.R."/>
            <person name="Simmonds T.J."/>
            <person name="Geib S.M."/>
        </authorList>
    </citation>
    <scope>NUCLEOTIDE SEQUENCE</scope>
    <source>
        <strain evidence="1">UGA</strain>
    </source>
</reference>
<evidence type="ECO:0000313" key="2">
    <source>
        <dbReference type="Proteomes" id="UP000824380"/>
    </source>
</evidence>
<dbReference type="EMBL" id="CM033497">
    <property type="protein sequence ID" value="KAI5630569.1"/>
    <property type="molecule type" value="Genomic_DNA"/>
</dbReference>
<comment type="caution">
    <text evidence="1">The sequence shown here is derived from an EMBL/GenBank/DDBJ whole genome shotgun (WGS) entry which is preliminary data.</text>
</comment>
<name>A0ACB9ZHB4_9HYME</name>
<organism evidence="1 2">
    <name type="scientific">Venturia canescens</name>
    <dbReference type="NCBI Taxonomy" id="32260"/>
    <lineage>
        <taxon>Eukaryota</taxon>
        <taxon>Metazoa</taxon>
        <taxon>Ecdysozoa</taxon>
        <taxon>Arthropoda</taxon>
        <taxon>Hexapoda</taxon>
        <taxon>Insecta</taxon>
        <taxon>Pterygota</taxon>
        <taxon>Neoptera</taxon>
        <taxon>Endopterygota</taxon>
        <taxon>Hymenoptera</taxon>
        <taxon>Apocrita</taxon>
        <taxon>Ichneumonoidea</taxon>
        <taxon>Ichneumonidae</taxon>
        <taxon>Campopleginae</taxon>
        <taxon>Dusona group</taxon>
        <taxon>Venturia</taxon>
    </lineage>
</organism>
<evidence type="ECO:0000313" key="1">
    <source>
        <dbReference type="EMBL" id="KAI5630569.1"/>
    </source>
</evidence>
<dbReference type="Proteomes" id="UP000824380">
    <property type="component" value="Chromosome 1"/>
</dbReference>
<keyword evidence="2" id="KW-1185">Reference proteome</keyword>
<gene>
    <name evidence="1" type="primary">VLP3p-4</name>
    <name evidence="1" type="ORF">KP791_000007</name>
</gene>
<accession>A0ACB9ZHB4</accession>
<sequence length="752" mass="86896">MHLRFGNDKSWKSMISARWLSELSMLILCCTPSLTEGRSVKNPRNVSYSTIARSDRGEVSESQLYHIPANHQDECSTPECIHTASMILRNMDSNVDPCDDFYRYACGGYINKTVLPDGVSEIEPTLLMYAKLHEQIKAMIETTVQPNEPRHFRLVKDLYKICVNTTAIEAAGLGALHDQLKKLGGWPVLVGDAWKENEFNWQSTIYKFRKFGYPYDVLIGFGIVLDWENGTKRMIEIDEGTTRLPRTYLLEGLKNEIVVSYYKYMVDVAVLLGANRRRARIELIESLLFEMQLADISSRNYHKQLYNPMTLKALSNIHPRIPWKEYITNLLPSSITVKEDEVFIVRISSYITKLEKLLSETPKRIQANYLIWIAVTESITYLNDAIRNRKQQFPDLTVKNTKLPKNMARSTECTKTVFEFFPIITSAMYVRKYFNAETKKSAAELIMDIREQFKIVLKKVDWMDVKTREKALEKATAMVSHVAYPEELLDDEVLEKLYEKLDLFENNYLGTALNLKLFHTDSLWKKFREPVNKSNWMNHGVSAVINAFYTTDENSIEFPAGVLQGVFFHKDRPKYINYGSTGFIVGHEITHAFDNEGKRFDKNGNMVNWWVSSTERNYNRRVECIMNQYGNYHVPEVNLNLDAYNTRDENVADVGGIKIAYLAYKSWVKRNKPENKLPGINRSPEQMFWIGAANVWCSKITREALLEGIISEPHSPNEFRVRGSFSNMPEFAKDFNCPEGSAMNPKKKCSIW</sequence>
<protein>
    <submittedName>
        <fullName evidence="1">VLP3p-4, transcript variant X2</fullName>
    </submittedName>
</protein>
<proteinExistence type="predicted"/>